<dbReference type="Pfam" id="PF00076">
    <property type="entry name" value="RRM_1"/>
    <property type="match status" value="2"/>
</dbReference>
<sequence>KLFIGGITLDTTEMDLKSHFEQFGSLTDVVVMRDKNTGKGRGFGFVTFNDPAGIPRFTLHGGLTDVLVADNVVRGRHEIRGPGISADDSLQTSKVFVGGIASTVTTQDLYEYFGKYGEVEDVQVMVDPQTHRSRGFAFVTFKHAETVQDVMNYQEHELHNKRVEIKLAVPKSVQRAQVRMLTVGTS</sequence>
<dbReference type="GO" id="GO:0003729">
    <property type="term" value="F:mRNA binding"/>
    <property type="evidence" value="ECO:0007669"/>
    <property type="project" value="TreeGrafter"/>
</dbReference>
<evidence type="ECO:0000313" key="6">
    <source>
        <dbReference type="EnsemblProtists" id="EKX50144"/>
    </source>
</evidence>
<keyword evidence="2 3" id="KW-0694">RNA-binding</keyword>
<accession>L1JPD5</accession>
<dbReference type="SMART" id="SM00360">
    <property type="entry name" value="RRM"/>
    <property type="match status" value="2"/>
</dbReference>
<dbReference type="GO" id="GO:0006417">
    <property type="term" value="P:regulation of translation"/>
    <property type="evidence" value="ECO:0007669"/>
    <property type="project" value="TreeGrafter"/>
</dbReference>
<protein>
    <recommendedName>
        <fullName evidence="4">RRM domain-containing protein</fullName>
    </recommendedName>
</protein>
<dbReference type="PANTHER" id="PTHR48032:SF6">
    <property type="entry name" value="RNA-BINDING (RRM_RBD_RNP MOTIFS) FAMILY PROTEIN"/>
    <property type="match status" value="1"/>
</dbReference>
<dbReference type="eggNOG" id="KOG4205">
    <property type="taxonomic scope" value="Eukaryota"/>
</dbReference>
<dbReference type="KEGG" id="gtt:GUITHDRAFT_67277"/>
<dbReference type="InterPro" id="IPR035979">
    <property type="entry name" value="RBD_domain_sf"/>
</dbReference>
<reference evidence="6" key="3">
    <citation type="submission" date="2016-03" db="UniProtKB">
        <authorList>
            <consortium name="EnsemblProtists"/>
        </authorList>
    </citation>
    <scope>IDENTIFICATION</scope>
</reference>
<dbReference type="SUPFAM" id="SSF54928">
    <property type="entry name" value="RNA-binding domain, RBD"/>
    <property type="match status" value="2"/>
</dbReference>
<organism evidence="5">
    <name type="scientific">Guillardia theta (strain CCMP2712)</name>
    <name type="common">Cryptophyte</name>
    <dbReference type="NCBI Taxonomy" id="905079"/>
    <lineage>
        <taxon>Eukaryota</taxon>
        <taxon>Cryptophyceae</taxon>
        <taxon>Pyrenomonadales</taxon>
        <taxon>Geminigeraceae</taxon>
        <taxon>Guillardia</taxon>
    </lineage>
</organism>
<keyword evidence="7" id="KW-1185">Reference proteome</keyword>
<reference evidence="5 7" key="1">
    <citation type="journal article" date="2012" name="Nature">
        <title>Algal genomes reveal evolutionary mosaicism and the fate of nucleomorphs.</title>
        <authorList>
            <consortium name="DOE Joint Genome Institute"/>
            <person name="Curtis B.A."/>
            <person name="Tanifuji G."/>
            <person name="Burki F."/>
            <person name="Gruber A."/>
            <person name="Irimia M."/>
            <person name="Maruyama S."/>
            <person name="Arias M.C."/>
            <person name="Ball S.G."/>
            <person name="Gile G.H."/>
            <person name="Hirakawa Y."/>
            <person name="Hopkins J.F."/>
            <person name="Kuo A."/>
            <person name="Rensing S.A."/>
            <person name="Schmutz J."/>
            <person name="Symeonidi A."/>
            <person name="Elias M."/>
            <person name="Eveleigh R.J."/>
            <person name="Herman E.K."/>
            <person name="Klute M.J."/>
            <person name="Nakayama T."/>
            <person name="Obornik M."/>
            <person name="Reyes-Prieto A."/>
            <person name="Armbrust E.V."/>
            <person name="Aves S.J."/>
            <person name="Beiko R.G."/>
            <person name="Coutinho P."/>
            <person name="Dacks J.B."/>
            <person name="Durnford D.G."/>
            <person name="Fast N.M."/>
            <person name="Green B.R."/>
            <person name="Grisdale C.J."/>
            <person name="Hempel F."/>
            <person name="Henrissat B."/>
            <person name="Hoppner M.P."/>
            <person name="Ishida K."/>
            <person name="Kim E."/>
            <person name="Koreny L."/>
            <person name="Kroth P.G."/>
            <person name="Liu Y."/>
            <person name="Malik S.B."/>
            <person name="Maier U.G."/>
            <person name="McRose D."/>
            <person name="Mock T."/>
            <person name="Neilson J.A."/>
            <person name="Onodera N.T."/>
            <person name="Poole A.M."/>
            <person name="Pritham E.J."/>
            <person name="Richards T.A."/>
            <person name="Rocap G."/>
            <person name="Roy S.W."/>
            <person name="Sarai C."/>
            <person name="Schaack S."/>
            <person name="Shirato S."/>
            <person name="Slamovits C.H."/>
            <person name="Spencer D.F."/>
            <person name="Suzuki S."/>
            <person name="Worden A.Z."/>
            <person name="Zauner S."/>
            <person name="Barry K."/>
            <person name="Bell C."/>
            <person name="Bharti A.K."/>
            <person name="Crow J.A."/>
            <person name="Grimwood J."/>
            <person name="Kramer R."/>
            <person name="Lindquist E."/>
            <person name="Lucas S."/>
            <person name="Salamov A."/>
            <person name="McFadden G.I."/>
            <person name="Lane C.E."/>
            <person name="Keeling P.J."/>
            <person name="Gray M.W."/>
            <person name="Grigoriev I.V."/>
            <person name="Archibald J.M."/>
        </authorList>
    </citation>
    <scope>NUCLEOTIDE SEQUENCE</scope>
    <source>
        <strain evidence="5 7">CCMP2712</strain>
    </source>
</reference>
<feature type="domain" description="RRM" evidence="4">
    <location>
        <begin position="1"/>
        <end position="61"/>
    </location>
</feature>
<dbReference type="AlphaFoldDB" id="L1JPD5"/>
<dbReference type="OMA" id="TKETHHE"/>
<evidence type="ECO:0000259" key="4">
    <source>
        <dbReference type="PROSITE" id="PS50102"/>
    </source>
</evidence>
<proteinExistence type="predicted"/>
<dbReference type="GeneID" id="17306998"/>
<feature type="domain" description="RRM" evidence="4">
    <location>
        <begin position="93"/>
        <end position="170"/>
    </location>
</feature>
<evidence type="ECO:0000256" key="2">
    <source>
        <dbReference type="ARBA" id="ARBA00022884"/>
    </source>
</evidence>
<dbReference type="Gene3D" id="3.30.70.330">
    <property type="match status" value="2"/>
</dbReference>
<keyword evidence="1" id="KW-0677">Repeat</keyword>
<dbReference type="PROSITE" id="PS50102">
    <property type="entry name" value="RRM"/>
    <property type="match status" value="2"/>
</dbReference>
<dbReference type="PANTHER" id="PTHR48032">
    <property type="entry name" value="RNA-BINDING PROTEIN MUSASHI HOMOLOG RBP6"/>
    <property type="match status" value="1"/>
</dbReference>
<dbReference type="EnsemblProtists" id="EKX50144">
    <property type="protein sequence ID" value="EKX50144"/>
    <property type="gene ID" value="GUITHDRAFT_67277"/>
</dbReference>
<dbReference type="Proteomes" id="UP000011087">
    <property type="component" value="Unassembled WGS sequence"/>
</dbReference>
<dbReference type="PaxDb" id="55529-EKX50144"/>
<name>L1JPD5_GUITC</name>
<reference evidence="7" key="2">
    <citation type="submission" date="2012-11" db="EMBL/GenBank/DDBJ databases">
        <authorList>
            <person name="Kuo A."/>
            <person name="Curtis B.A."/>
            <person name="Tanifuji G."/>
            <person name="Burki F."/>
            <person name="Gruber A."/>
            <person name="Irimia M."/>
            <person name="Maruyama S."/>
            <person name="Arias M.C."/>
            <person name="Ball S.G."/>
            <person name="Gile G.H."/>
            <person name="Hirakawa Y."/>
            <person name="Hopkins J.F."/>
            <person name="Rensing S.A."/>
            <person name="Schmutz J."/>
            <person name="Symeonidi A."/>
            <person name="Elias M."/>
            <person name="Eveleigh R.J."/>
            <person name="Herman E.K."/>
            <person name="Klute M.J."/>
            <person name="Nakayama T."/>
            <person name="Obornik M."/>
            <person name="Reyes-Prieto A."/>
            <person name="Armbrust E.V."/>
            <person name="Aves S.J."/>
            <person name="Beiko R.G."/>
            <person name="Coutinho P."/>
            <person name="Dacks J.B."/>
            <person name="Durnford D.G."/>
            <person name="Fast N.M."/>
            <person name="Green B.R."/>
            <person name="Grisdale C."/>
            <person name="Hempe F."/>
            <person name="Henrissat B."/>
            <person name="Hoppner M.P."/>
            <person name="Ishida K.-I."/>
            <person name="Kim E."/>
            <person name="Koreny L."/>
            <person name="Kroth P.G."/>
            <person name="Liu Y."/>
            <person name="Malik S.-B."/>
            <person name="Maier U.G."/>
            <person name="McRose D."/>
            <person name="Mock T."/>
            <person name="Neilson J.A."/>
            <person name="Onodera N.T."/>
            <person name="Poole A.M."/>
            <person name="Pritham E.J."/>
            <person name="Richards T.A."/>
            <person name="Rocap G."/>
            <person name="Roy S.W."/>
            <person name="Sarai C."/>
            <person name="Schaack S."/>
            <person name="Shirato S."/>
            <person name="Slamovits C.H."/>
            <person name="Spencer D.F."/>
            <person name="Suzuki S."/>
            <person name="Worden A.Z."/>
            <person name="Zauner S."/>
            <person name="Barry K."/>
            <person name="Bell C."/>
            <person name="Bharti A.K."/>
            <person name="Crow J.A."/>
            <person name="Grimwood J."/>
            <person name="Kramer R."/>
            <person name="Lindquist E."/>
            <person name="Lucas S."/>
            <person name="Salamov A."/>
            <person name="McFadden G.I."/>
            <person name="Lane C.E."/>
            <person name="Keeling P.J."/>
            <person name="Gray M.W."/>
            <person name="Grigoriev I.V."/>
            <person name="Archibald J.M."/>
        </authorList>
    </citation>
    <scope>NUCLEOTIDE SEQUENCE</scope>
    <source>
        <strain evidence="7">CCMP2712</strain>
    </source>
</reference>
<dbReference type="STRING" id="905079.L1JPD5"/>
<evidence type="ECO:0000256" key="1">
    <source>
        <dbReference type="ARBA" id="ARBA00022737"/>
    </source>
</evidence>
<dbReference type="EMBL" id="JH992979">
    <property type="protein sequence ID" value="EKX50144.1"/>
    <property type="molecule type" value="Genomic_DNA"/>
</dbReference>
<dbReference type="RefSeq" id="XP_005837124.1">
    <property type="nucleotide sequence ID" value="XM_005837067.1"/>
</dbReference>
<feature type="non-terminal residue" evidence="5">
    <location>
        <position position="1"/>
    </location>
</feature>
<dbReference type="OrthoDB" id="1875751at2759"/>
<dbReference type="InterPro" id="IPR000504">
    <property type="entry name" value="RRM_dom"/>
</dbReference>
<evidence type="ECO:0000313" key="5">
    <source>
        <dbReference type="EMBL" id="EKX50144.1"/>
    </source>
</evidence>
<gene>
    <name evidence="5" type="ORF">GUITHDRAFT_67277</name>
</gene>
<evidence type="ECO:0000313" key="7">
    <source>
        <dbReference type="Proteomes" id="UP000011087"/>
    </source>
</evidence>
<dbReference type="InterPro" id="IPR012677">
    <property type="entry name" value="Nucleotide-bd_a/b_plait_sf"/>
</dbReference>
<evidence type="ECO:0000256" key="3">
    <source>
        <dbReference type="PROSITE-ProRule" id="PRU00176"/>
    </source>
</evidence>
<dbReference type="HOGENOM" id="CLU_012062_1_4_1"/>